<evidence type="ECO:0000313" key="2">
    <source>
        <dbReference type="Proteomes" id="UP001151760"/>
    </source>
</evidence>
<sequence>MSTPVNTSSADSQMHNNIMAAGSKDHPPMLGPGRYSQKCIFEGPYKLTSVVIEAVAATVNSPEVPEHDKAETVHNMSEENKLYFKAKKEAIFLLLTGIGDEIYSTVDACNTANEMWTYRIERTTKWVNH</sequence>
<evidence type="ECO:0000313" key="1">
    <source>
        <dbReference type="EMBL" id="GJT20308.1"/>
    </source>
</evidence>
<name>A0ABQ5C2P0_9ASTR</name>
<reference evidence="1" key="1">
    <citation type="journal article" date="2022" name="Int. J. Mol. Sci.">
        <title>Draft Genome of Tanacetum Coccineum: Genomic Comparison of Closely Related Tanacetum-Family Plants.</title>
        <authorList>
            <person name="Yamashiro T."/>
            <person name="Shiraishi A."/>
            <person name="Nakayama K."/>
            <person name="Satake H."/>
        </authorList>
    </citation>
    <scope>NUCLEOTIDE SEQUENCE</scope>
</reference>
<comment type="caution">
    <text evidence="1">The sequence shown here is derived from an EMBL/GenBank/DDBJ whole genome shotgun (WGS) entry which is preliminary data.</text>
</comment>
<dbReference type="Proteomes" id="UP001151760">
    <property type="component" value="Unassembled WGS sequence"/>
</dbReference>
<gene>
    <name evidence="1" type="ORF">Tco_0890245</name>
</gene>
<dbReference type="EMBL" id="BQNB010013791">
    <property type="protein sequence ID" value="GJT20308.1"/>
    <property type="molecule type" value="Genomic_DNA"/>
</dbReference>
<proteinExistence type="predicted"/>
<reference evidence="1" key="2">
    <citation type="submission" date="2022-01" db="EMBL/GenBank/DDBJ databases">
        <authorList>
            <person name="Yamashiro T."/>
            <person name="Shiraishi A."/>
            <person name="Satake H."/>
            <person name="Nakayama K."/>
        </authorList>
    </citation>
    <scope>NUCLEOTIDE SEQUENCE</scope>
</reference>
<protein>
    <submittedName>
        <fullName evidence="1">Uncharacterized protein</fullName>
    </submittedName>
</protein>
<accession>A0ABQ5C2P0</accession>
<keyword evidence="2" id="KW-1185">Reference proteome</keyword>
<organism evidence="1 2">
    <name type="scientific">Tanacetum coccineum</name>
    <dbReference type="NCBI Taxonomy" id="301880"/>
    <lineage>
        <taxon>Eukaryota</taxon>
        <taxon>Viridiplantae</taxon>
        <taxon>Streptophyta</taxon>
        <taxon>Embryophyta</taxon>
        <taxon>Tracheophyta</taxon>
        <taxon>Spermatophyta</taxon>
        <taxon>Magnoliopsida</taxon>
        <taxon>eudicotyledons</taxon>
        <taxon>Gunneridae</taxon>
        <taxon>Pentapetalae</taxon>
        <taxon>asterids</taxon>
        <taxon>campanulids</taxon>
        <taxon>Asterales</taxon>
        <taxon>Asteraceae</taxon>
        <taxon>Asteroideae</taxon>
        <taxon>Anthemideae</taxon>
        <taxon>Anthemidinae</taxon>
        <taxon>Tanacetum</taxon>
    </lineage>
</organism>